<accession>A0A8H4TVI4</accession>
<dbReference type="PANTHER" id="PTHR35391:SF7">
    <property type="entry name" value="C2H2-TYPE DOMAIN-CONTAINING PROTEIN"/>
    <property type="match status" value="1"/>
</dbReference>
<dbReference type="OrthoDB" id="5388486at2759"/>
<evidence type="ECO:0000313" key="5">
    <source>
        <dbReference type="Proteomes" id="UP000622797"/>
    </source>
</evidence>
<dbReference type="Proteomes" id="UP000622797">
    <property type="component" value="Unassembled WGS sequence"/>
</dbReference>
<dbReference type="EMBL" id="JABEXW010000391">
    <property type="protein sequence ID" value="KAF4964777.1"/>
    <property type="molecule type" value="Genomic_DNA"/>
</dbReference>
<dbReference type="GO" id="GO:0008270">
    <property type="term" value="F:zinc ion binding"/>
    <property type="evidence" value="ECO:0007669"/>
    <property type="project" value="UniProtKB-KW"/>
</dbReference>
<gene>
    <name evidence="4" type="ORF">FSARC_7376</name>
</gene>
<feature type="region of interest" description="Disordered" evidence="2">
    <location>
        <begin position="71"/>
        <end position="90"/>
    </location>
</feature>
<evidence type="ECO:0000313" key="4">
    <source>
        <dbReference type="EMBL" id="KAF4964777.1"/>
    </source>
</evidence>
<dbReference type="AlphaFoldDB" id="A0A8H4TVI4"/>
<dbReference type="InterPro" id="IPR013087">
    <property type="entry name" value="Znf_C2H2_type"/>
</dbReference>
<keyword evidence="1" id="KW-0862">Zinc</keyword>
<evidence type="ECO:0000256" key="2">
    <source>
        <dbReference type="SAM" id="MobiDB-lite"/>
    </source>
</evidence>
<organism evidence="4 5">
    <name type="scientific">Fusarium sarcochroum</name>
    <dbReference type="NCBI Taxonomy" id="1208366"/>
    <lineage>
        <taxon>Eukaryota</taxon>
        <taxon>Fungi</taxon>
        <taxon>Dikarya</taxon>
        <taxon>Ascomycota</taxon>
        <taxon>Pezizomycotina</taxon>
        <taxon>Sordariomycetes</taxon>
        <taxon>Hypocreomycetidae</taxon>
        <taxon>Hypocreales</taxon>
        <taxon>Nectriaceae</taxon>
        <taxon>Fusarium</taxon>
        <taxon>Fusarium lateritium species complex</taxon>
    </lineage>
</organism>
<comment type="caution">
    <text evidence="4">The sequence shown here is derived from an EMBL/GenBank/DDBJ whole genome shotgun (WGS) entry which is preliminary data.</text>
</comment>
<keyword evidence="1" id="KW-0863">Zinc-finger</keyword>
<sequence length="723" mass="81634">MMATLPAQVTSPSLSEAYAECKDWFRRFLDALDDEGCHVTRLEQVQLTQMLDEYGIARRKLDPALGFDQDSISSVSTDTESDSDDDGEHSRHRTLKICQLVKNIIEQIRSLYDLSSLLRRPKIADRHIRSINYNLDTAMSDNMGITRQTGGSSRLDERHIVEKVLLWRSLTKNRHDASSGVENIATIGGGLVGDGVQDILWYCQRLARANTRRREQLQYWAAQPYEQEKDTLRIPANQIEDLVEPQRPTVKHQSWKSHVLSDLRPYVCTFKDCQTSEKLYANSYDWIDHELQIHRRKYTCKECSDTCSSKDDMSRHLWKHYGGRITPAQVDVILDMCDNKRDDPSHEIESCLICGEELSLPLLQSHLAAHMEDIALFVLPDADVKLEAGGLNASIQGVPLESKAKTSGTDTEAKTLDFSASVNLVHPPAGSPELSVSGGYDPESTILRWWKADMGPGSASVDAITNTPESSENPWHSRRRLISPGLEASEPEEPRSPSPIRSLTCQHCQSTFANHILFQRHINSLYEGPYVCIFQFAGCCRSWNNKNEWRRHIWAHLDITYWVCTSGVCGQLISGISNSVPVIYGQLFIFKREECFTTHIRRTHATQDVAKADREFGQLPTEWVIEEQKLQEAALRQRCRLPASLRCPANGCTSTFDGPRAWDNHIEHVAIHLERVARMSEPPLTFGGAGDEELIKWASSSSVGVIERTEGGWRICQPHNGAS</sequence>
<evidence type="ECO:0000256" key="1">
    <source>
        <dbReference type="PROSITE-ProRule" id="PRU00042"/>
    </source>
</evidence>
<evidence type="ECO:0000259" key="3">
    <source>
        <dbReference type="PROSITE" id="PS50157"/>
    </source>
</evidence>
<proteinExistence type="predicted"/>
<reference evidence="4" key="2">
    <citation type="submission" date="2020-05" db="EMBL/GenBank/DDBJ databases">
        <authorList>
            <person name="Kim H.-S."/>
            <person name="Proctor R.H."/>
            <person name="Brown D.W."/>
        </authorList>
    </citation>
    <scope>NUCLEOTIDE SEQUENCE</scope>
    <source>
        <strain evidence="4">NRRL 20472</strain>
    </source>
</reference>
<dbReference type="PROSITE" id="PS50157">
    <property type="entry name" value="ZINC_FINGER_C2H2_2"/>
    <property type="match status" value="1"/>
</dbReference>
<dbReference type="PANTHER" id="PTHR35391">
    <property type="entry name" value="C2H2-TYPE DOMAIN-CONTAINING PROTEIN-RELATED"/>
    <property type="match status" value="1"/>
</dbReference>
<keyword evidence="5" id="KW-1185">Reference proteome</keyword>
<protein>
    <recommendedName>
        <fullName evidence="3">C2H2-type domain-containing protein</fullName>
    </recommendedName>
</protein>
<feature type="domain" description="C2H2-type" evidence="3">
    <location>
        <begin position="298"/>
        <end position="325"/>
    </location>
</feature>
<name>A0A8H4TVI4_9HYPO</name>
<keyword evidence="1" id="KW-0479">Metal-binding</keyword>
<dbReference type="PROSITE" id="PS00028">
    <property type="entry name" value="ZINC_FINGER_C2H2_1"/>
    <property type="match status" value="1"/>
</dbReference>
<dbReference type="SMART" id="SM00355">
    <property type="entry name" value="ZnF_C2H2"/>
    <property type="match status" value="5"/>
</dbReference>
<reference evidence="4" key="1">
    <citation type="journal article" date="2020" name="BMC Genomics">
        <title>Correction to: Identification and distribution of gene clusters required for synthesis of sphingolipid metabolism inhibitors in diverse species of the filamentous fungus Fusarium.</title>
        <authorList>
            <person name="Kim H.S."/>
            <person name="Lohmar J.M."/>
            <person name="Busman M."/>
            <person name="Brown D.W."/>
            <person name="Naumann T.A."/>
            <person name="Divon H.H."/>
            <person name="Lysoe E."/>
            <person name="Uhlig S."/>
            <person name="Proctor R.H."/>
        </authorList>
    </citation>
    <scope>NUCLEOTIDE SEQUENCE</scope>
    <source>
        <strain evidence="4">NRRL 20472</strain>
    </source>
</reference>
<dbReference type="Gene3D" id="3.30.160.60">
    <property type="entry name" value="Classic Zinc Finger"/>
    <property type="match status" value="1"/>
</dbReference>